<dbReference type="Gene3D" id="2.30.29.30">
    <property type="entry name" value="Pleckstrin-homology domain (PH domain)/Phosphotyrosine-binding domain (PTB)"/>
    <property type="match status" value="1"/>
</dbReference>
<evidence type="ECO:0000259" key="2">
    <source>
        <dbReference type="PROSITE" id="PS50003"/>
    </source>
</evidence>
<comment type="caution">
    <text evidence="3">The sequence shown here is derived from an EMBL/GenBank/DDBJ whole genome shotgun (WGS) entry which is preliminary data.</text>
</comment>
<dbReference type="Proteomes" id="UP001221413">
    <property type="component" value="Unassembled WGS sequence"/>
</dbReference>
<evidence type="ECO:0000256" key="1">
    <source>
        <dbReference type="SAM" id="MobiDB-lite"/>
    </source>
</evidence>
<dbReference type="InterPro" id="IPR001849">
    <property type="entry name" value="PH_domain"/>
</dbReference>
<feature type="compositionally biased region" description="Basic and acidic residues" evidence="1">
    <location>
        <begin position="263"/>
        <end position="277"/>
    </location>
</feature>
<dbReference type="PANTHER" id="PTHR42073:SF1">
    <property type="entry name" value="MEIOTIC EXPRESSION UP-REGULATED PROTEIN 6"/>
    <property type="match status" value="1"/>
</dbReference>
<feature type="region of interest" description="Disordered" evidence="1">
    <location>
        <begin position="1"/>
        <end position="72"/>
    </location>
</feature>
<feature type="domain" description="PH" evidence="2">
    <location>
        <begin position="78"/>
        <end position="201"/>
    </location>
</feature>
<evidence type="ECO:0000313" key="4">
    <source>
        <dbReference type="Proteomes" id="UP001221413"/>
    </source>
</evidence>
<organism evidence="3 4">
    <name type="scientific">Drechslerella dactyloides</name>
    <name type="common">Nematode-trapping fungus</name>
    <name type="synonym">Arthrobotrys dactyloides</name>
    <dbReference type="NCBI Taxonomy" id="74499"/>
    <lineage>
        <taxon>Eukaryota</taxon>
        <taxon>Fungi</taxon>
        <taxon>Dikarya</taxon>
        <taxon>Ascomycota</taxon>
        <taxon>Pezizomycotina</taxon>
        <taxon>Orbiliomycetes</taxon>
        <taxon>Orbiliales</taxon>
        <taxon>Orbiliaceae</taxon>
        <taxon>Drechslerella</taxon>
    </lineage>
</organism>
<dbReference type="AlphaFoldDB" id="A0AAD6IVM4"/>
<accession>A0AAD6IVM4</accession>
<evidence type="ECO:0000313" key="3">
    <source>
        <dbReference type="EMBL" id="KAJ6259453.1"/>
    </source>
</evidence>
<feature type="compositionally biased region" description="Basic and acidic residues" evidence="1">
    <location>
        <begin position="332"/>
        <end position="347"/>
    </location>
</feature>
<feature type="compositionally biased region" description="Basic and acidic residues" evidence="1">
    <location>
        <begin position="233"/>
        <end position="248"/>
    </location>
</feature>
<reference evidence="3" key="1">
    <citation type="submission" date="2023-01" db="EMBL/GenBank/DDBJ databases">
        <title>The chitinases involved in constricting ring structure development in the nematode-trapping fungus Drechslerella dactyloides.</title>
        <authorList>
            <person name="Wang R."/>
            <person name="Zhang L."/>
            <person name="Tang P."/>
            <person name="Li S."/>
            <person name="Liang L."/>
        </authorList>
    </citation>
    <scope>NUCLEOTIDE SEQUENCE</scope>
    <source>
        <strain evidence="3">YMF1.00031</strain>
    </source>
</reference>
<feature type="compositionally biased region" description="Basic and acidic residues" evidence="1">
    <location>
        <begin position="303"/>
        <end position="319"/>
    </location>
</feature>
<dbReference type="InterPro" id="IPR011993">
    <property type="entry name" value="PH-like_dom_sf"/>
</dbReference>
<dbReference type="EMBL" id="JAQGDS010000006">
    <property type="protein sequence ID" value="KAJ6259453.1"/>
    <property type="molecule type" value="Genomic_DNA"/>
</dbReference>
<feature type="compositionally biased region" description="Basic and acidic residues" evidence="1">
    <location>
        <begin position="395"/>
        <end position="404"/>
    </location>
</feature>
<feature type="compositionally biased region" description="Low complexity" evidence="1">
    <location>
        <begin position="36"/>
        <end position="72"/>
    </location>
</feature>
<keyword evidence="4" id="KW-1185">Reference proteome</keyword>
<proteinExistence type="predicted"/>
<dbReference type="SUPFAM" id="SSF50729">
    <property type="entry name" value="PH domain-like"/>
    <property type="match status" value="1"/>
</dbReference>
<feature type="region of interest" description="Disordered" evidence="1">
    <location>
        <begin position="227"/>
        <end position="591"/>
    </location>
</feature>
<gene>
    <name evidence="3" type="ORF">Dda_5090</name>
</gene>
<name>A0AAD6IVM4_DREDA</name>
<dbReference type="SMART" id="SM00233">
    <property type="entry name" value="PH"/>
    <property type="match status" value="1"/>
</dbReference>
<protein>
    <recommendedName>
        <fullName evidence="2">PH domain-containing protein</fullName>
    </recommendedName>
</protein>
<dbReference type="InterPro" id="IPR039712">
    <property type="entry name" value="Meu6"/>
</dbReference>
<dbReference type="Pfam" id="PF15406">
    <property type="entry name" value="PH_6"/>
    <property type="match status" value="1"/>
</dbReference>
<dbReference type="InterPro" id="IPR039483">
    <property type="entry name" value="Meu6_PH_dom"/>
</dbReference>
<sequence>MSDVKPTEITDIPAPVVVPTEPVVAEPVAEAKTETEAPVATETAPEEPTTAEPAAAEAEATPETPADAPVEAAPKEVEPITEGTLETKLLSVFPIFLKKYIFYFNDEAISEDHLVDYSKKEKTKASHANHAHATQTGKGLLFYTKSDKTKPFGIILIDGAEVTTQGDKKFTIKSAGHELQLEAATATLRERWVHTLKLKAAECEGVHATIAETEGYKAVLERLTTKPTPVAAAHKEKKEEVEEPKEGEKEEDEDDKKAKKAAKKEQKKKDKEEKKAAGEPVEDSSSSSSSEEEAGETSAAAAEAEKKEEKKDEKKEKRSASKTRNRFSFFGGKKEKEEKKEEKKDEEAPAPVAEAPEETATTVPEVPVVAEPTPAVIEPAPVAEVPVTTEPPTDTPKEGEEPKTETSPATSPKTNRKSFLSLFKKEKKVDAPPAEEAAKSPDPVPEVAETAEVEPLATTSEPQTADHPLPDAGETEAVAVEPPSTEAPKDTKENEHAVESPRDRKSGFFSSLRREKSTDGSEDKVKRSLSFWKKEKKAAGKDESPAALAESDPAAEGTATEPLKTDPAATEAIPAPLPDTTAGAPETEVVDGKIGDVVPAAVTVGGESSKA</sequence>
<dbReference type="PANTHER" id="PTHR42073">
    <property type="entry name" value="MEIOTIC EXPRESSION UP-REGULATED PROTEIN 6"/>
    <property type="match status" value="1"/>
</dbReference>
<feature type="compositionally biased region" description="Basic and acidic residues" evidence="1">
    <location>
        <begin position="487"/>
        <end position="526"/>
    </location>
</feature>
<feature type="compositionally biased region" description="Low complexity" evidence="1">
    <location>
        <begin position="13"/>
        <end position="28"/>
    </location>
</feature>
<feature type="compositionally biased region" description="Low complexity" evidence="1">
    <location>
        <begin position="445"/>
        <end position="459"/>
    </location>
</feature>
<dbReference type="PROSITE" id="PS50003">
    <property type="entry name" value="PH_DOMAIN"/>
    <property type="match status" value="1"/>
</dbReference>
<feature type="compositionally biased region" description="Low complexity" evidence="1">
    <location>
        <begin position="349"/>
        <end position="392"/>
    </location>
</feature>